<feature type="region of interest" description="Disordered" evidence="1">
    <location>
        <begin position="24"/>
        <end position="52"/>
    </location>
</feature>
<dbReference type="AlphaFoldDB" id="A0A3P5XEH3"/>
<accession>A0A3P5XEH3</accession>
<evidence type="ECO:0000313" key="2">
    <source>
        <dbReference type="EMBL" id="VDC26973.1"/>
    </source>
</evidence>
<name>A0A3P5XEH3_9MICC</name>
<sequence>MSLVACTGHGMVDDMGVLGNKLAAPAESEGSRGTRTGFGHLLSETPLKPSSF</sequence>
<evidence type="ECO:0000256" key="1">
    <source>
        <dbReference type="SAM" id="MobiDB-lite"/>
    </source>
</evidence>
<keyword evidence="3" id="KW-1185">Reference proteome</keyword>
<dbReference type="Proteomes" id="UP000280861">
    <property type="component" value="Unassembled WGS sequence"/>
</dbReference>
<reference evidence="2 3" key="1">
    <citation type="submission" date="2018-11" db="EMBL/GenBank/DDBJ databases">
        <authorList>
            <person name="Criscuolo A."/>
        </authorList>
    </citation>
    <scope>NUCLEOTIDE SEQUENCE [LARGE SCALE GENOMIC DNA]</scope>
    <source>
        <strain evidence="2">AT11b</strain>
    </source>
</reference>
<evidence type="ECO:0000313" key="3">
    <source>
        <dbReference type="Proteomes" id="UP000280861"/>
    </source>
</evidence>
<dbReference type="EMBL" id="UXAU01000025">
    <property type="protein sequence ID" value="VDC26973.1"/>
    <property type="molecule type" value="Genomic_DNA"/>
</dbReference>
<proteinExistence type="predicted"/>
<gene>
    <name evidence="2" type="ORF">PSET11_01877</name>
</gene>
<organism evidence="2 3">
    <name type="scientific">Arthrobacter ulcerisalmonis</name>
    <dbReference type="NCBI Taxonomy" id="2483813"/>
    <lineage>
        <taxon>Bacteria</taxon>
        <taxon>Bacillati</taxon>
        <taxon>Actinomycetota</taxon>
        <taxon>Actinomycetes</taxon>
        <taxon>Micrococcales</taxon>
        <taxon>Micrococcaceae</taxon>
        <taxon>Arthrobacter</taxon>
    </lineage>
</organism>
<protein>
    <submittedName>
        <fullName evidence="2">Uncharacterized protein</fullName>
    </submittedName>
</protein>